<dbReference type="EMBL" id="AMCI01001223">
    <property type="protein sequence ID" value="EJX06226.1"/>
    <property type="molecule type" value="Genomic_DNA"/>
</dbReference>
<reference evidence="2" key="1">
    <citation type="journal article" date="2012" name="PLoS ONE">
        <title>Gene sets for utilization of primary and secondary nutrition supplies in the distal gut of endangered iberian lynx.</title>
        <authorList>
            <person name="Alcaide M."/>
            <person name="Messina E."/>
            <person name="Richter M."/>
            <person name="Bargiela R."/>
            <person name="Peplies J."/>
            <person name="Huws S.A."/>
            <person name="Newbold C.J."/>
            <person name="Golyshin P.N."/>
            <person name="Simon M.A."/>
            <person name="Lopez G."/>
            <person name="Yakimov M.M."/>
            <person name="Ferrer M."/>
        </authorList>
    </citation>
    <scope>NUCLEOTIDE SEQUENCE</scope>
</reference>
<proteinExistence type="predicted"/>
<keyword evidence="1" id="KW-0472">Membrane</keyword>
<protein>
    <submittedName>
        <fullName evidence="2">Uncharacterized protein</fullName>
    </submittedName>
</protein>
<dbReference type="AlphaFoldDB" id="J9D0Y6"/>
<gene>
    <name evidence="2" type="ORF">EVA_05668</name>
</gene>
<comment type="caution">
    <text evidence="2">The sequence shown here is derived from an EMBL/GenBank/DDBJ whole genome shotgun (WGS) entry which is preliminary data.</text>
</comment>
<feature type="transmembrane region" description="Helical" evidence="1">
    <location>
        <begin position="20"/>
        <end position="44"/>
    </location>
</feature>
<name>J9D0Y6_9ZZZZ</name>
<sequence>MFCFFLCFSPFTYPNKFFRIITAIPITVTGTNTLFNVCFISMLFERFKRARGFDKQCFV</sequence>
<keyword evidence="1" id="KW-0812">Transmembrane</keyword>
<evidence type="ECO:0000313" key="2">
    <source>
        <dbReference type="EMBL" id="EJX06226.1"/>
    </source>
</evidence>
<evidence type="ECO:0000256" key="1">
    <source>
        <dbReference type="SAM" id="Phobius"/>
    </source>
</evidence>
<accession>J9D0Y6</accession>
<keyword evidence="1" id="KW-1133">Transmembrane helix</keyword>
<organism evidence="2">
    <name type="scientific">gut metagenome</name>
    <dbReference type="NCBI Taxonomy" id="749906"/>
    <lineage>
        <taxon>unclassified sequences</taxon>
        <taxon>metagenomes</taxon>
        <taxon>organismal metagenomes</taxon>
    </lineage>
</organism>